<dbReference type="PANTHER" id="PTHR23150">
    <property type="entry name" value="SULFATASE MODIFYING FACTOR 1, 2"/>
    <property type="match status" value="1"/>
</dbReference>
<keyword evidence="4" id="KW-1185">Reference proteome</keyword>
<dbReference type="EMBL" id="REGN01002405">
    <property type="protein sequence ID" value="RNA28327.1"/>
    <property type="molecule type" value="Genomic_DNA"/>
</dbReference>
<dbReference type="STRING" id="10195.A0A3M7RYC4"/>
<dbReference type="GO" id="GO:0005783">
    <property type="term" value="C:endoplasmic reticulum"/>
    <property type="evidence" value="ECO:0007669"/>
    <property type="project" value="TreeGrafter"/>
</dbReference>
<dbReference type="AlphaFoldDB" id="A0A3M7RYC4"/>
<dbReference type="SUPFAM" id="SSF56436">
    <property type="entry name" value="C-type lectin-like"/>
    <property type="match status" value="2"/>
</dbReference>
<dbReference type="InterPro" id="IPR016187">
    <property type="entry name" value="CTDL_fold"/>
</dbReference>
<evidence type="ECO:0000313" key="4">
    <source>
        <dbReference type="Proteomes" id="UP000276133"/>
    </source>
</evidence>
<feature type="domain" description="Sulfatase-modifying factor enzyme-like" evidence="2">
    <location>
        <begin position="177"/>
        <end position="336"/>
    </location>
</feature>
<evidence type="ECO:0000313" key="3">
    <source>
        <dbReference type="EMBL" id="RNA28327.1"/>
    </source>
</evidence>
<dbReference type="Proteomes" id="UP000276133">
    <property type="component" value="Unassembled WGS sequence"/>
</dbReference>
<protein>
    <submittedName>
        <fullName evidence="3">Sulfatase-modifying factor 2</fullName>
    </submittedName>
</protein>
<gene>
    <name evidence="3" type="ORF">BpHYR1_047643</name>
</gene>
<dbReference type="Gene3D" id="3.90.1580.10">
    <property type="entry name" value="paralog of FGE (formylglycine-generating enzyme)"/>
    <property type="match status" value="2"/>
</dbReference>
<dbReference type="Pfam" id="PF03781">
    <property type="entry name" value="FGE-sulfatase"/>
    <property type="match status" value="1"/>
</dbReference>
<evidence type="ECO:0000259" key="2">
    <source>
        <dbReference type="Pfam" id="PF03781"/>
    </source>
</evidence>
<dbReference type="InterPro" id="IPR051043">
    <property type="entry name" value="Sulfatase_Mod_Factor_Kinase"/>
</dbReference>
<proteinExistence type="inferred from homology"/>
<dbReference type="InterPro" id="IPR042095">
    <property type="entry name" value="SUMF_sf"/>
</dbReference>
<reference evidence="3 4" key="1">
    <citation type="journal article" date="2018" name="Sci. Rep.">
        <title>Genomic signatures of local adaptation to the degree of environmental predictability in rotifers.</title>
        <authorList>
            <person name="Franch-Gras L."/>
            <person name="Hahn C."/>
            <person name="Garcia-Roger E.M."/>
            <person name="Carmona M.J."/>
            <person name="Serra M."/>
            <person name="Gomez A."/>
        </authorList>
    </citation>
    <scope>NUCLEOTIDE SEQUENCE [LARGE SCALE GENOMIC DNA]</scope>
    <source>
        <strain evidence="3">HYR1</strain>
    </source>
</reference>
<dbReference type="OrthoDB" id="659at2759"/>
<organism evidence="3 4">
    <name type="scientific">Brachionus plicatilis</name>
    <name type="common">Marine rotifer</name>
    <name type="synonym">Brachionus muelleri</name>
    <dbReference type="NCBI Taxonomy" id="10195"/>
    <lineage>
        <taxon>Eukaryota</taxon>
        <taxon>Metazoa</taxon>
        <taxon>Spiralia</taxon>
        <taxon>Gnathifera</taxon>
        <taxon>Rotifera</taxon>
        <taxon>Eurotatoria</taxon>
        <taxon>Monogononta</taxon>
        <taxon>Pseudotrocha</taxon>
        <taxon>Ploima</taxon>
        <taxon>Brachionidae</taxon>
        <taxon>Brachionus</taxon>
    </lineage>
</organism>
<dbReference type="PANTHER" id="PTHR23150:SF33">
    <property type="entry name" value="INACTIVE C-ALPHA-FORMYLGLYCINE-GENERATING ENZYME 2"/>
    <property type="match status" value="1"/>
</dbReference>
<dbReference type="InterPro" id="IPR005532">
    <property type="entry name" value="SUMF_dom"/>
</dbReference>
<sequence length="372" mass="43939">MECNRKDYSYFLGENINDELNKYRYLDSFVELRGGDFIMGINDRSGANYEHPTKKAHVQPFRILMYPVTNSAFRKFKNHKHKFRTDCEKSEFSWVFKSLMNEKSKIETTKKIDDFESQEALKSNMLPIKEARWNKPEGGSSSIRDRLDFPVVHVSYQDAFAFCAWKDMRLPTEIELDFPVVHVSYQDAFAFCAWKDMRLPTEVEWEYAARGGLHGKPYPWGERWEIARTNLWQGKFPQENQLRDGYYGLAPVNGLKPQNDFEMYDLLGNTWEWTSTVFKNPYKREEEIQKRRVVKGGSFLDTRDPRSLTEKMRIRISARMGRVENYSAQNLGFRCAQSIKSTEKTNFGDKNFRIVRLRPPKKFKLDGKHEEL</sequence>
<name>A0A3M7RYC4_BRAPC</name>
<accession>A0A3M7RYC4</accession>
<comment type="similarity">
    <text evidence="1">Belongs to the sulfatase-modifying factor family.</text>
</comment>
<evidence type="ECO:0000256" key="1">
    <source>
        <dbReference type="ARBA" id="ARBA00005310"/>
    </source>
</evidence>
<comment type="caution">
    <text evidence="3">The sequence shown here is derived from an EMBL/GenBank/DDBJ whole genome shotgun (WGS) entry which is preliminary data.</text>
</comment>